<accession>A0AAJ5RKP2</accession>
<evidence type="ECO:0000313" key="1">
    <source>
        <dbReference type="EMBL" id="WDV07133.1"/>
    </source>
</evidence>
<dbReference type="Proteomes" id="UP001219585">
    <property type="component" value="Chromosome"/>
</dbReference>
<gene>
    <name evidence="1" type="ORF">OU989_01255</name>
</gene>
<sequence length="425" mass="49746">MTNLFIKRKAVAATVVDSIMGSGKTSWAIQYINESNNKTKFMFVTPYLTEVNRIKESTTKDFVEPESQDGKLNHLKELVRQGKNVVCSHELLKRTDSELIELIEAEHYTLILDEVMDVISEIDMSSDDIRLLLNSNDDKGNPTINVDGKGKVQWNNPEYMNGSYEGVRNLANADRLMLHEEKKVLKMYWLFPPQLFKAFEDIYILTYMFNGQIQSYYYNLFNFEYGFRSVKYSEDRGYQLVDYITPANEDRKHLKELITIHYSTPRDKNDLNLIGDKPSALSKNHLLGVKTKQQLKKRYKDNGYNFYFHKAKVKPSQVIWTSFKEMRKPLLIKGLKNRFVPVNARATNEYADANTCIYFANRYMNPITKRFFMDKGIKVDEGLFALSEMLQWIFRSAIRNDEPITVYIPSKRMRGLLEMYLDNQI</sequence>
<dbReference type="EMBL" id="CP113527">
    <property type="protein sequence ID" value="WDV07133.1"/>
    <property type="molecule type" value="Genomic_DNA"/>
</dbReference>
<organism evidence="1 2">
    <name type="scientific">Lysinibacillus irui</name>
    <dbReference type="NCBI Taxonomy" id="2998077"/>
    <lineage>
        <taxon>Bacteria</taxon>
        <taxon>Bacillati</taxon>
        <taxon>Bacillota</taxon>
        <taxon>Bacilli</taxon>
        <taxon>Bacillales</taxon>
        <taxon>Bacillaceae</taxon>
        <taxon>Lysinibacillus</taxon>
    </lineage>
</organism>
<protein>
    <submittedName>
        <fullName evidence="1">Uncharacterized protein</fullName>
    </submittedName>
</protein>
<reference evidence="1" key="1">
    <citation type="submission" date="2022-11" db="EMBL/GenBank/DDBJ databases">
        <title>Lysinibacillus irui.</title>
        <authorList>
            <person name="Akintayo S.O."/>
        </authorList>
    </citation>
    <scope>NUCLEOTIDE SEQUENCE</scope>
    <source>
        <strain evidence="1">IRB4-01</strain>
    </source>
</reference>
<dbReference type="KEGG" id="liu:OU989_01255"/>
<dbReference type="RefSeq" id="WP_274795295.1">
    <property type="nucleotide sequence ID" value="NZ_CP113527.1"/>
</dbReference>
<evidence type="ECO:0000313" key="2">
    <source>
        <dbReference type="Proteomes" id="UP001219585"/>
    </source>
</evidence>
<name>A0AAJ5RKP2_9BACI</name>
<dbReference type="AlphaFoldDB" id="A0AAJ5RKP2"/>
<proteinExistence type="predicted"/>